<dbReference type="CDD" id="cd06558">
    <property type="entry name" value="crotonase-like"/>
    <property type="match status" value="1"/>
</dbReference>
<feature type="region of interest" description="Disordered" evidence="2">
    <location>
        <begin position="1"/>
        <end position="20"/>
    </location>
</feature>
<feature type="region of interest" description="Disordered" evidence="2">
    <location>
        <begin position="250"/>
        <end position="276"/>
    </location>
</feature>
<dbReference type="NCBIfam" id="NF004795">
    <property type="entry name" value="PRK06143.1"/>
    <property type="match status" value="1"/>
</dbReference>
<gene>
    <name evidence="3" type="ORF">OKJ99_24640</name>
</gene>
<dbReference type="PANTHER" id="PTHR11941">
    <property type="entry name" value="ENOYL-COA HYDRATASE-RELATED"/>
    <property type="match status" value="1"/>
</dbReference>
<comment type="caution">
    <text evidence="3">The sequence shown here is derived from an EMBL/GenBank/DDBJ whole genome shotgun (WGS) entry which is preliminary data.</text>
</comment>
<dbReference type="SUPFAM" id="SSF52096">
    <property type="entry name" value="ClpP/crotonase"/>
    <property type="match status" value="1"/>
</dbReference>
<dbReference type="InterPro" id="IPR001753">
    <property type="entry name" value="Enoyl-CoA_hydra/iso"/>
</dbReference>
<dbReference type="Pfam" id="PF00378">
    <property type="entry name" value="ECH_1"/>
    <property type="match status" value="1"/>
</dbReference>
<evidence type="ECO:0000256" key="1">
    <source>
        <dbReference type="ARBA" id="ARBA00005254"/>
    </source>
</evidence>
<comment type="similarity">
    <text evidence="1">Belongs to the enoyl-CoA hydratase/isomerase family.</text>
</comment>
<evidence type="ECO:0000313" key="4">
    <source>
        <dbReference type="Proteomes" id="UP001354931"/>
    </source>
</evidence>
<evidence type="ECO:0000256" key="2">
    <source>
        <dbReference type="SAM" id="MobiDB-lite"/>
    </source>
</evidence>
<dbReference type="RefSeq" id="WP_326019556.1">
    <property type="nucleotide sequence ID" value="NZ_JAOZYC010000136.1"/>
</dbReference>
<name>A0ABU6F9H3_9ACTN</name>
<proteinExistence type="inferred from homology"/>
<reference evidence="3 4" key="1">
    <citation type="submission" date="2022-10" db="EMBL/GenBank/DDBJ databases">
        <authorList>
            <person name="Xie J."/>
            <person name="Shen N."/>
        </authorList>
    </citation>
    <scope>NUCLEOTIDE SEQUENCE [LARGE SCALE GENOMIC DNA]</scope>
    <source>
        <strain evidence="3 4">YIM65594</strain>
    </source>
</reference>
<dbReference type="EMBL" id="JAOZYC010000136">
    <property type="protein sequence ID" value="MEB8340689.1"/>
    <property type="molecule type" value="Genomic_DNA"/>
</dbReference>
<feature type="compositionally biased region" description="Basic residues" evidence="2">
    <location>
        <begin position="1"/>
        <end position="15"/>
    </location>
</feature>
<dbReference type="Proteomes" id="UP001354931">
    <property type="component" value="Unassembled WGS sequence"/>
</dbReference>
<dbReference type="PANTHER" id="PTHR11941:SF171">
    <property type="entry name" value="SD19268P"/>
    <property type="match status" value="1"/>
</dbReference>
<sequence>MNARTRHTHTSPHSHTHIDDDGVATLTLTGAKSLNIIGTPAVRDLTDAITELRARDDVRVLVLRGAGDKAFIGGADIHEMAELTPDTAKVFIRGLRDLCEAVRAFPTPVIARLSGWCLGGGLEVAAACDLRIADEGARFGMPEVNVGIPSVIHAALLPRLIGVSRATWLVTVGENVDAVTAHSWGLVQKLAPVGGLDEAVDGTARALAALGPDVVRQQKKLLRTWEESPLSEAITESVEAFGHAFSTGEPQKYMTRFKNRKRAGHEGNEEPGETRR</sequence>
<dbReference type="InterPro" id="IPR029045">
    <property type="entry name" value="ClpP/crotonase-like_dom_sf"/>
</dbReference>
<dbReference type="Gene3D" id="3.90.226.10">
    <property type="entry name" value="2-enoyl-CoA Hydratase, Chain A, domain 1"/>
    <property type="match status" value="1"/>
</dbReference>
<accession>A0ABU6F9H3</accession>
<keyword evidence="4" id="KW-1185">Reference proteome</keyword>
<protein>
    <submittedName>
        <fullName evidence="3">Enoyl-CoA hydratase</fullName>
    </submittedName>
</protein>
<feature type="compositionally biased region" description="Basic and acidic residues" evidence="2">
    <location>
        <begin position="264"/>
        <end position="276"/>
    </location>
</feature>
<evidence type="ECO:0000313" key="3">
    <source>
        <dbReference type="EMBL" id="MEB8340689.1"/>
    </source>
</evidence>
<organism evidence="3 4">
    <name type="scientific">Streptomyces endophyticus</name>
    <dbReference type="NCBI Taxonomy" id="714166"/>
    <lineage>
        <taxon>Bacteria</taxon>
        <taxon>Bacillati</taxon>
        <taxon>Actinomycetota</taxon>
        <taxon>Actinomycetes</taxon>
        <taxon>Kitasatosporales</taxon>
        <taxon>Streptomycetaceae</taxon>
        <taxon>Streptomyces</taxon>
    </lineage>
</organism>